<dbReference type="RefSeq" id="WP_196262851.1">
    <property type="nucleotide sequence ID" value="NZ_JADQDN010000002.1"/>
</dbReference>
<evidence type="ECO:0000256" key="5">
    <source>
        <dbReference type="ARBA" id="ARBA00022485"/>
    </source>
</evidence>
<evidence type="ECO:0000256" key="10">
    <source>
        <dbReference type="ARBA" id="ARBA00023014"/>
    </source>
</evidence>
<evidence type="ECO:0000256" key="1">
    <source>
        <dbReference type="ARBA" id="ARBA00001400"/>
    </source>
</evidence>
<dbReference type="EC" id="3.2.2.27" evidence="3"/>
<dbReference type="Proteomes" id="UP000611708">
    <property type="component" value="Unassembled WGS sequence"/>
</dbReference>
<dbReference type="SUPFAM" id="SSF52141">
    <property type="entry name" value="Uracil-DNA glycosylase-like"/>
    <property type="match status" value="1"/>
</dbReference>
<evidence type="ECO:0000313" key="15">
    <source>
        <dbReference type="Proteomes" id="UP000611708"/>
    </source>
</evidence>
<evidence type="ECO:0000256" key="6">
    <source>
        <dbReference type="ARBA" id="ARBA00022723"/>
    </source>
</evidence>
<evidence type="ECO:0000256" key="2">
    <source>
        <dbReference type="ARBA" id="ARBA00006521"/>
    </source>
</evidence>
<keyword evidence="10" id="KW-0411">Iron-sulfur</keyword>
<comment type="caution">
    <text evidence="14">The sequence shown here is derived from an EMBL/GenBank/DDBJ whole genome shotgun (WGS) entry which is preliminary data.</text>
</comment>
<keyword evidence="9" id="KW-0408">Iron</keyword>
<dbReference type="Pfam" id="PF03167">
    <property type="entry name" value="UDG"/>
    <property type="match status" value="1"/>
</dbReference>
<evidence type="ECO:0000256" key="3">
    <source>
        <dbReference type="ARBA" id="ARBA00012030"/>
    </source>
</evidence>
<dbReference type="Gene3D" id="3.40.470.10">
    <property type="entry name" value="Uracil-DNA glycosylase-like domain"/>
    <property type="match status" value="1"/>
</dbReference>
<feature type="compositionally biased region" description="Basic and acidic residues" evidence="12">
    <location>
        <begin position="30"/>
        <end position="40"/>
    </location>
</feature>
<dbReference type="SMART" id="SM00986">
    <property type="entry name" value="UDG"/>
    <property type="match status" value="1"/>
</dbReference>
<dbReference type="InterPro" id="IPR036895">
    <property type="entry name" value="Uracil-DNA_glycosylase-like_sf"/>
</dbReference>
<evidence type="ECO:0000259" key="13">
    <source>
        <dbReference type="SMART" id="SM00986"/>
    </source>
</evidence>
<dbReference type="NCBIfam" id="TIGR00758">
    <property type="entry name" value="UDG_fam4"/>
    <property type="match status" value="1"/>
</dbReference>
<proteinExistence type="inferred from homology"/>
<protein>
    <recommendedName>
        <fullName evidence="4">Type-4 uracil-DNA glycosylase</fullName>
        <ecNumber evidence="3">3.2.2.27</ecNumber>
    </recommendedName>
</protein>
<evidence type="ECO:0000256" key="11">
    <source>
        <dbReference type="ARBA" id="ARBA00023204"/>
    </source>
</evidence>
<organism evidence="14 15">
    <name type="scientific">Microvirga terrestris</name>
    <dbReference type="NCBI Taxonomy" id="2791024"/>
    <lineage>
        <taxon>Bacteria</taxon>
        <taxon>Pseudomonadati</taxon>
        <taxon>Pseudomonadota</taxon>
        <taxon>Alphaproteobacteria</taxon>
        <taxon>Hyphomicrobiales</taxon>
        <taxon>Methylobacteriaceae</taxon>
        <taxon>Microvirga</taxon>
    </lineage>
</organism>
<dbReference type="PANTHER" id="PTHR33693:SF1">
    <property type="entry name" value="TYPE-4 URACIL-DNA GLYCOSYLASE"/>
    <property type="match status" value="1"/>
</dbReference>
<name>A0ABS0HPQ5_9HYPH</name>
<evidence type="ECO:0000256" key="8">
    <source>
        <dbReference type="ARBA" id="ARBA00022801"/>
    </source>
</evidence>
<evidence type="ECO:0000256" key="4">
    <source>
        <dbReference type="ARBA" id="ARBA00019403"/>
    </source>
</evidence>
<evidence type="ECO:0000256" key="7">
    <source>
        <dbReference type="ARBA" id="ARBA00022763"/>
    </source>
</evidence>
<dbReference type="InterPro" id="IPR005273">
    <property type="entry name" value="Ura-DNA_glyco_family4"/>
</dbReference>
<keyword evidence="7" id="KW-0227">DNA damage</keyword>
<dbReference type="EMBL" id="JADQDN010000002">
    <property type="protein sequence ID" value="MBF9195469.1"/>
    <property type="molecule type" value="Genomic_DNA"/>
</dbReference>
<accession>A0ABS0HPQ5</accession>
<keyword evidence="8" id="KW-0378">Hydrolase</keyword>
<feature type="domain" description="Uracil-DNA glycosylase-like" evidence="13">
    <location>
        <begin position="111"/>
        <end position="268"/>
    </location>
</feature>
<dbReference type="InterPro" id="IPR005122">
    <property type="entry name" value="Uracil-DNA_glycosylase-like"/>
</dbReference>
<keyword evidence="6" id="KW-0479">Metal-binding</keyword>
<keyword evidence="11" id="KW-0234">DNA repair</keyword>
<dbReference type="CDD" id="cd10030">
    <property type="entry name" value="UDG-F4_TTUDGA_SPO1dp_like"/>
    <property type="match status" value="1"/>
</dbReference>
<dbReference type="PANTHER" id="PTHR33693">
    <property type="entry name" value="TYPE-5 URACIL-DNA GLYCOSYLASE"/>
    <property type="match status" value="1"/>
</dbReference>
<gene>
    <name evidence="14" type="ORF">I2H36_05440</name>
</gene>
<comment type="similarity">
    <text evidence="2">Belongs to the uracil-DNA glycosylase (UDG) superfamily. Type 4 (UDGa) family.</text>
</comment>
<sequence length="272" mass="29553">MQDLPSDRDALQALLDFHVEAGVDLALDETPHNRFAEPKAEPAQAKAPAPKAGPAAPPPRALPKAAAAAPEEVAGMAREQARHAQSLEELEAILAGFDGCALKFSAKNLAFADGNPEGRVMLVGEAPGADEDRIGKPFMGRSGQLLDRMLATIGLDRSQVYVANIVPWRPPGNRTPTPQEIAICKPFIARQIELASPEFLLCLGGPAAQNLLGIKDGILRTRGRWFTYKAEDGREIKALPTLHPAYLLRQPLQKRLGWRDFQALRRALDGRE</sequence>
<dbReference type="InterPro" id="IPR051536">
    <property type="entry name" value="UDG_Type-4/5"/>
</dbReference>
<comment type="catalytic activity">
    <reaction evidence="1">
        <text>Hydrolyzes single-stranded DNA or mismatched double-stranded DNA and polynucleotides, releasing free uracil.</text>
        <dbReference type="EC" id="3.2.2.27"/>
    </reaction>
</comment>
<feature type="compositionally biased region" description="Low complexity" evidence="12">
    <location>
        <begin position="62"/>
        <end position="71"/>
    </location>
</feature>
<dbReference type="SMART" id="SM00987">
    <property type="entry name" value="UreE_C"/>
    <property type="match status" value="1"/>
</dbReference>
<evidence type="ECO:0000256" key="9">
    <source>
        <dbReference type="ARBA" id="ARBA00023004"/>
    </source>
</evidence>
<feature type="region of interest" description="Disordered" evidence="12">
    <location>
        <begin position="30"/>
        <end position="71"/>
    </location>
</feature>
<keyword evidence="15" id="KW-1185">Reference proteome</keyword>
<evidence type="ECO:0000313" key="14">
    <source>
        <dbReference type="EMBL" id="MBF9195469.1"/>
    </source>
</evidence>
<feature type="compositionally biased region" description="Low complexity" evidence="12">
    <location>
        <begin position="41"/>
        <end position="54"/>
    </location>
</feature>
<keyword evidence="5" id="KW-0004">4Fe-4S</keyword>
<evidence type="ECO:0000256" key="12">
    <source>
        <dbReference type="SAM" id="MobiDB-lite"/>
    </source>
</evidence>
<reference evidence="14 15" key="1">
    <citation type="submission" date="2020-11" db="EMBL/GenBank/DDBJ databases">
        <authorList>
            <person name="Kim M.K."/>
        </authorList>
    </citation>
    <scope>NUCLEOTIDE SEQUENCE [LARGE SCALE GENOMIC DNA]</scope>
    <source>
        <strain evidence="14 15">BT290</strain>
    </source>
</reference>